<dbReference type="InterPro" id="IPR001715">
    <property type="entry name" value="CH_dom"/>
</dbReference>
<feature type="domain" description="Calponin-homology (CH)" evidence="2">
    <location>
        <begin position="335"/>
        <end position="488"/>
    </location>
</feature>
<dbReference type="EMBL" id="BRXU01000018">
    <property type="protein sequence ID" value="GLC57420.1"/>
    <property type="molecule type" value="Genomic_DNA"/>
</dbReference>
<proteinExistence type="predicted"/>
<dbReference type="Proteomes" id="UP001165080">
    <property type="component" value="Unassembled WGS sequence"/>
</dbReference>
<keyword evidence="1" id="KW-0677">Repeat</keyword>
<evidence type="ECO:0000259" key="2">
    <source>
        <dbReference type="PROSITE" id="PS50021"/>
    </source>
</evidence>
<comment type="caution">
    <text evidence="3">The sequence shown here is derived from an EMBL/GenBank/DDBJ whole genome shotgun (WGS) entry which is preliminary data.</text>
</comment>
<accession>A0A9W6F6B5</accession>
<dbReference type="Gene3D" id="1.10.418.10">
    <property type="entry name" value="Calponin-like domain"/>
    <property type="match status" value="2"/>
</dbReference>
<dbReference type="SMART" id="SM00033">
    <property type="entry name" value="CH"/>
    <property type="match status" value="1"/>
</dbReference>
<dbReference type="PANTHER" id="PTHR22590:SF5">
    <property type="entry name" value="MYOSIN MOTOR DOMAIN-CONTAINING PROTEIN"/>
    <property type="match status" value="1"/>
</dbReference>
<evidence type="ECO:0000256" key="1">
    <source>
        <dbReference type="ARBA" id="ARBA00022737"/>
    </source>
</evidence>
<evidence type="ECO:0000313" key="3">
    <source>
        <dbReference type="EMBL" id="GLC57420.1"/>
    </source>
</evidence>
<dbReference type="InterPro" id="IPR052318">
    <property type="entry name" value="CellDiv_DevSignal_Domain"/>
</dbReference>
<dbReference type="Pfam" id="PF00307">
    <property type="entry name" value="CH"/>
    <property type="match status" value="1"/>
</dbReference>
<protein>
    <recommendedName>
        <fullName evidence="2">Calponin-homology (CH) domain-containing protein</fullName>
    </recommendedName>
</protein>
<evidence type="ECO:0000313" key="4">
    <source>
        <dbReference type="Proteomes" id="UP001165080"/>
    </source>
</evidence>
<keyword evidence="4" id="KW-1185">Reference proteome</keyword>
<dbReference type="InterPro" id="IPR036872">
    <property type="entry name" value="CH_dom_sf"/>
</dbReference>
<sequence>MVALMRPGIEVPAFIRTHILEHLLADQNLAAQFRHVAFKQEYWEALGARVLGRVLLLVLLLDRLAQRCDLPAGAPPLFRHEANIKSSEQVVQEFLQTRLAGAGDVRHSLRMMTYSTEYVQHARDEADFRVRKPLDLRDGTRLAKLLDNLRRQAAAHPNNGSQPAHSVQSSQSLASAIGTSRLAAAACSSRVPVPDEDLLPSMAFPQNTGKPMDESQMRNNCLRLVRALQQHGLTLQGLVHGAPVGLRDPVSGDNGVAKSLAEGLLRVDQRVTLGMLWQIAMHFKLRRHVDARSLERETARLRRMAAAAAGTAGDAGQQATILSAEDDVALRYFNDPTSQALLQWMRAVCAPSGISINNFTWSLSDGRALCYLIHTYMPEALPQSRIASPELPASADEMARMTGGTEYVTLETLRTNGWTVVYEMGGTIHDNALAAAYKQFVDANFAAAHAAGEALGVPAMLSAEDYLNDGPDELAAILYVALLSEALLKLTAERRAAYVIMEYLRRRLCWRPSYMHASLERFKVVMRRTEAALTIQSFMRMRRQRMR</sequence>
<dbReference type="SUPFAM" id="SSF47576">
    <property type="entry name" value="Calponin-homology domain, CH-domain"/>
    <property type="match status" value="1"/>
</dbReference>
<gene>
    <name evidence="3" type="primary">PLESTBF000608</name>
    <name evidence="3" type="ORF">PLESTB_001222500</name>
</gene>
<reference evidence="3 4" key="1">
    <citation type="journal article" date="2023" name="Commun. Biol.">
        <title>Reorganization of the ancestral sex-determining regions during the evolution of trioecy in Pleodorina starrii.</title>
        <authorList>
            <person name="Takahashi K."/>
            <person name="Suzuki S."/>
            <person name="Kawai-Toyooka H."/>
            <person name="Yamamoto K."/>
            <person name="Hamaji T."/>
            <person name="Ootsuki R."/>
            <person name="Yamaguchi H."/>
            <person name="Kawachi M."/>
            <person name="Higashiyama T."/>
            <person name="Nozaki H."/>
        </authorList>
    </citation>
    <scope>NUCLEOTIDE SEQUENCE [LARGE SCALE GENOMIC DNA]</scope>
    <source>
        <strain evidence="3 4">NIES-4479</strain>
    </source>
</reference>
<organism evidence="3 4">
    <name type="scientific">Pleodorina starrii</name>
    <dbReference type="NCBI Taxonomy" id="330485"/>
    <lineage>
        <taxon>Eukaryota</taxon>
        <taxon>Viridiplantae</taxon>
        <taxon>Chlorophyta</taxon>
        <taxon>core chlorophytes</taxon>
        <taxon>Chlorophyceae</taxon>
        <taxon>CS clade</taxon>
        <taxon>Chlamydomonadales</taxon>
        <taxon>Volvocaceae</taxon>
        <taxon>Pleodorina</taxon>
    </lineage>
</organism>
<name>A0A9W6F6B5_9CHLO</name>
<dbReference type="PROSITE" id="PS50021">
    <property type="entry name" value="CH"/>
    <property type="match status" value="1"/>
</dbReference>
<dbReference type="PANTHER" id="PTHR22590">
    <property type="entry name" value="MYOSIN MOTOR DOMAIN-CONTAINING PROTEIN"/>
    <property type="match status" value="1"/>
</dbReference>
<dbReference type="PROSITE" id="PS50096">
    <property type="entry name" value="IQ"/>
    <property type="match status" value="1"/>
</dbReference>
<dbReference type="AlphaFoldDB" id="A0A9W6F6B5"/>